<dbReference type="InterPro" id="IPR019339">
    <property type="entry name" value="CIR_N_dom"/>
</dbReference>
<dbReference type="PANTHER" id="PTHR22093:SF0">
    <property type="entry name" value="LEUKOCYTE RECEPTOR CLUSTER MEMBER 1"/>
    <property type="match status" value="1"/>
</dbReference>
<dbReference type="OrthoDB" id="2159131at2759"/>
<organism evidence="4 5">
    <name type="scientific">Oryctes borbonicus</name>
    <dbReference type="NCBI Taxonomy" id="1629725"/>
    <lineage>
        <taxon>Eukaryota</taxon>
        <taxon>Metazoa</taxon>
        <taxon>Ecdysozoa</taxon>
        <taxon>Arthropoda</taxon>
        <taxon>Hexapoda</taxon>
        <taxon>Insecta</taxon>
        <taxon>Pterygota</taxon>
        <taxon>Neoptera</taxon>
        <taxon>Endopterygota</taxon>
        <taxon>Coleoptera</taxon>
        <taxon>Polyphaga</taxon>
        <taxon>Scarabaeiformia</taxon>
        <taxon>Scarabaeidae</taxon>
        <taxon>Dynastinae</taxon>
        <taxon>Oryctes</taxon>
    </lineage>
</organism>
<dbReference type="Proteomes" id="UP000051574">
    <property type="component" value="Unassembled WGS sequence"/>
</dbReference>
<proteinExistence type="predicted"/>
<gene>
    <name evidence="4" type="ORF">AMK59_8554</name>
</gene>
<evidence type="ECO:0000259" key="3">
    <source>
        <dbReference type="SMART" id="SM01083"/>
    </source>
</evidence>
<keyword evidence="1" id="KW-0175">Coiled coil</keyword>
<protein>
    <recommendedName>
        <fullName evidence="3">CBF1-interacting co-repressor CIR N-terminal domain-containing protein</fullName>
    </recommendedName>
</protein>
<dbReference type="Pfam" id="PF10197">
    <property type="entry name" value="Cir_N"/>
    <property type="match status" value="1"/>
</dbReference>
<feature type="compositionally biased region" description="Basic and acidic residues" evidence="2">
    <location>
        <begin position="178"/>
        <end position="187"/>
    </location>
</feature>
<feature type="region of interest" description="Disordered" evidence="2">
    <location>
        <begin position="172"/>
        <end position="240"/>
    </location>
</feature>
<dbReference type="AlphaFoldDB" id="A0A0T6AUX5"/>
<feature type="coiled-coil region" evidence="1">
    <location>
        <begin position="26"/>
        <end position="53"/>
    </location>
</feature>
<feature type="domain" description="CBF1-interacting co-repressor CIR N-terminal" evidence="3">
    <location>
        <begin position="8"/>
        <end position="44"/>
    </location>
</feature>
<dbReference type="EMBL" id="LJIG01022733">
    <property type="protein sequence ID" value="KRT78992.1"/>
    <property type="molecule type" value="Genomic_DNA"/>
</dbReference>
<evidence type="ECO:0000313" key="5">
    <source>
        <dbReference type="Proteomes" id="UP000051574"/>
    </source>
</evidence>
<feature type="compositionally biased region" description="Basic and acidic residues" evidence="2">
    <location>
        <begin position="206"/>
        <end position="217"/>
    </location>
</feature>
<comment type="caution">
    <text evidence="4">The sequence shown here is derived from an EMBL/GenBank/DDBJ whole genome shotgun (WGS) entry which is preliminary data.</text>
</comment>
<dbReference type="PANTHER" id="PTHR22093">
    <property type="entry name" value="LEUKOCYTE RECEPTOR CLUSTER LRC MEMBER 1"/>
    <property type="match status" value="1"/>
</dbReference>
<dbReference type="SMART" id="SM01083">
    <property type="entry name" value="Cir_N"/>
    <property type="match status" value="1"/>
</dbReference>
<reference evidence="4 5" key="1">
    <citation type="submission" date="2015-09" db="EMBL/GenBank/DDBJ databases">
        <title>Draft genome of the scarab beetle Oryctes borbonicus.</title>
        <authorList>
            <person name="Meyer J.M."/>
            <person name="Markov G.V."/>
            <person name="Baskaran P."/>
            <person name="Herrmann M."/>
            <person name="Sommer R.J."/>
            <person name="Roedelsperger C."/>
        </authorList>
    </citation>
    <scope>NUCLEOTIDE SEQUENCE [LARGE SCALE GENOMIC DNA]</scope>
    <source>
        <strain evidence="4">OB123</strain>
        <tissue evidence="4">Whole animal</tissue>
    </source>
</reference>
<keyword evidence="5" id="KW-1185">Reference proteome</keyword>
<evidence type="ECO:0000256" key="1">
    <source>
        <dbReference type="SAM" id="Coils"/>
    </source>
</evidence>
<evidence type="ECO:0000256" key="2">
    <source>
        <dbReference type="SAM" id="MobiDB-lite"/>
    </source>
</evidence>
<accession>A0A0T6AUX5</accession>
<dbReference type="InterPro" id="IPR039875">
    <property type="entry name" value="LENG1-like"/>
</dbReference>
<name>A0A0T6AUX5_9SCAR</name>
<sequence length="240" mass="28057">MNILPKKRWHVRNRDNIARVRKDEAKAAEEERLKQERAKLAEREARTQLLRDKAKERLKTSEFISFSSEDAPVNIQTEDGHINFFKDFEEGIDECKKANVEHDKEKKEEQEQYEKKIGYLTYLGQDTNEALGKQSWYNVAPDRLHKNNEEVNLKTKAKLDPLSIMKKYITKPDATVAKNKDVPKESNLRFPAENISKQKKHKEKGKYKTDSESDSSERRKKKRTKKCSNSDESNDESEAA</sequence>
<evidence type="ECO:0000313" key="4">
    <source>
        <dbReference type="EMBL" id="KRT78992.1"/>
    </source>
</evidence>